<dbReference type="GeneID" id="96603748"/>
<dbReference type="RefSeq" id="WP_043352051.1">
    <property type="nucleotide sequence ID" value="NZ_CP003811.1"/>
</dbReference>
<evidence type="ECO:0000256" key="1">
    <source>
        <dbReference type="SAM" id="MobiDB-lite"/>
    </source>
</evidence>
<dbReference type="EMBL" id="CP003811">
    <property type="protein sequence ID" value="AIQ88812.1"/>
    <property type="molecule type" value="Genomic_DNA"/>
</dbReference>
<organism evidence="2 3">
    <name type="scientific">Methylobacterium oryzae CBMB20</name>
    <dbReference type="NCBI Taxonomy" id="693986"/>
    <lineage>
        <taxon>Bacteria</taxon>
        <taxon>Pseudomonadati</taxon>
        <taxon>Pseudomonadota</taxon>
        <taxon>Alphaproteobacteria</taxon>
        <taxon>Hyphomicrobiales</taxon>
        <taxon>Methylobacteriaceae</taxon>
        <taxon>Methylobacterium</taxon>
    </lineage>
</organism>
<dbReference type="InterPro" id="IPR022254">
    <property type="entry name" value="DUF3775"/>
</dbReference>
<protein>
    <submittedName>
        <fullName evidence="2">Protein of unassigned function</fullName>
    </submittedName>
</protein>
<name>A0A089NN48_9HYPH</name>
<dbReference type="Proteomes" id="UP000029492">
    <property type="component" value="Chromosome"/>
</dbReference>
<sequence>MDIAVETVTDIVMRLRAIEVKEGNTDPDSGSNPIDDGSTDVLTSGTDDATESEVRGLIAGLDDDSRAELLALLYIGRGDMEPEEWSEAVRFAREREAAGEGAVRELLGSPDAGDLLEEGLDAMGLSPELPQA</sequence>
<keyword evidence="3" id="KW-1185">Reference proteome</keyword>
<evidence type="ECO:0000313" key="2">
    <source>
        <dbReference type="EMBL" id="AIQ88812.1"/>
    </source>
</evidence>
<feature type="region of interest" description="Disordered" evidence="1">
    <location>
        <begin position="22"/>
        <end position="50"/>
    </location>
</feature>
<proteinExistence type="predicted"/>
<reference evidence="2 3" key="1">
    <citation type="journal article" date="2014" name="PLoS ONE">
        <title>Genome Information of Methylobacterium oryzae, a Plant-Probiotic Methylotroph in the Phyllosphere.</title>
        <authorList>
            <person name="Kwak M.J."/>
            <person name="Jeong H."/>
            <person name="Madhaiyan M."/>
            <person name="Lee Y."/>
            <person name="Sa T.M."/>
            <person name="Oh T.K."/>
            <person name="Kim J.F."/>
        </authorList>
    </citation>
    <scope>NUCLEOTIDE SEQUENCE [LARGE SCALE GENOMIC DNA]</scope>
    <source>
        <strain evidence="2 3">CBMB20</strain>
    </source>
</reference>
<accession>A0A089NN48</accession>
<dbReference type="Pfam" id="PF12616">
    <property type="entry name" value="DUF3775"/>
    <property type="match status" value="1"/>
</dbReference>
<evidence type="ECO:0000313" key="3">
    <source>
        <dbReference type="Proteomes" id="UP000029492"/>
    </source>
</evidence>
<dbReference type="eggNOG" id="ENOG5032ZE4">
    <property type="taxonomic scope" value="Bacteria"/>
</dbReference>
<dbReference type="STRING" id="693986.MOC_1057"/>
<gene>
    <name evidence="2" type="ORF">MOC_1057</name>
</gene>
<dbReference type="AlphaFoldDB" id="A0A089NN48"/>
<dbReference type="HOGENOM" id="CLU_122278_0_0_5"/>
<feature type="region of interest" description="Disordered" evidence="1">
    <location>
        <begin position="100"/>
        <end position="132"/>
    </location>
</feature>
<dbReference type="KEGG" id="mor:MOC_1057"/>